<keyword evidence="4" id="KW-1185">Reference proteome</keyword>
<evidence type="ECO:0000313" key="3">
    <source>
        <dbReference type="EMBL" id="GAA4548720.1"/>
    </source>
</evidence>
<keyword evidence="2" id="KW-0349">Heme</keyword>
<dbReference type="Pfam" id="PF00067">
    <property type="entry name" value="p450"/>
    <property type="match status" value="1"/>
</dbReference>
<reference evidence="4" key="1">
    <citation type="journal article" date="2019" name="Int. J. Syst. Evol. Microbiol.">
        <title>The Global Catalogue of Microorganisms (GCM) 10K type strain sequencing project: providing services to taxonomists for standard genome sequencing and annotation.</title>
        <authorList>
            <consortium name="The Broad Institute Genomics Platform"/>
            <consortium name="The Broad Institute Genome Sequencing Center for Infectious Disease"/>
            <person name="Wu L."/>
            <person name="Ma J."/>
        </authorList>
    </citation>
    <scope>NUCLEOTIDE SEQUENCE [LARGE SCALE GENOMIC DNA]</scope>
    <source>
        <strain evidence="4">JCM 17906</strain>
    </source>
</reference>
<evidence type="ECO:0000256" key="2">
    <source>
        <dbReference type="RuleBase" id="RU000461"/>
    </source>
</evidence>
<evidence type="ECO:0000313" key="4">
    <source>
        <dbReference type="Proteomes" id="UP001501598"/>
    </source>
</evidence>
<dbReference type="InterPro" id="IPR001128">
    <property type="entry name" value="Cyt_P450"/>
</dbReference>
<dbReference type="PANTHER" id="PTHR46696:SF1">
    <property type="entry name" value="CYTOCHROME P450 YJIB-RELATED"/>
    <property type="match status" value="1"/>
</dbReference>
<evidence type="ECO:0000256" key="1">
    <source>
        <dbReference type="ARBA" id="ARBA00010617"/>
    </source>
</evidence>
<dbReference type="CDD" id="cd11030">
    <property type="entry name" value="CYP105-like"/>
    <property type="match status" value="1"/>
</dbReference>
<sequence length="405" mass="44131">MSETTTAGSPVTMPTGRVDFFDPPAEFRELRATPVCRMRYPDGHVGWLVTGHGEARTVLSDPRFSARAELRRSPIPRPGMDAIYGHPAPPGYFLAMDPPEQTRFRKPLTAHFTVRRMAALHATVERLFVERVDAMIDAGQPSDLVADFALPVPSLVICELLGVPDADRAEFQRNAIVHLGLTSTAEESAAALRSIVEYVQTLARHKRDRPGDDLVSHLVTTTDLSDVELGGAGLLLLLGGHETTTNMLTLGTFALLRNPAQLRLLVADPGRIPAAVEELLRYLSIVQFSVVRTAIEDVDIDGIRIAAGETVTVSLPAGNRDPRKFASPDVLDIERATAGHLAFGHGVHQCIGQQLARVEMRAGFATLLGRLPDIRLAVPDDEVELGYDLSIYGVHRMPVTWGDGR</sequence>
<dbReference type="SUPFAM" id="SSF48264">
    <property type="entry name" value="Cytochrome P450"/>
    <property type="match status" value="1"/>
</dbReference>
<keyword evidence="2" id="KW-0479">Metal-binding</keyword>
<dbReference type="InterPro" id="IPR017972">
    <property type="entry name" value="Cyt_P450_CS"/>
</dbReference>
<dbReference type="PANTHER" id="PTHR46696">
    <property type="entry name" value="P450, PUTATIVE (EUROFUNG)-RELATED"/>
    <property type="match status" value="1"/>
</dbReference>
<protein>
    <submittedName>
        <fullName evidence="3">Cytochrome P450</fullName>
    </submittedName>
</protein>
<dbReference type="Proteomes" id="UP001501598">
    <property type="component" value="Unassembled WGS sequence"/>
</dbReference>
<comment type="similarity">
    <text evidence="1 2">Belongs to the cytochrome P450 family.</text>
</comment>
<gene>
    <name evidence="3" type="ORF">GCM10023175_35650</name>
</gene>
<dbReference type="PRINTS" id="PR00385">
    <property type="entry name" value="P450"/>
</dbReference>
<proteinExistence type="inferred from homology"/>
<dbReference type="PROSITE" id="PS00086">
    <property type="entry name" value="CYTOCHROME_P450"/>
    <property type="match status" value="1"/>
</dbReference>
<dbReference type="PRINTS" id="PR00359">
    <property type="entry name" value="BP450"/>
</dbReference>
<dbReference type="InterPro" id="IPR036396">
    <property type="entry name" value="Cyt_P450_sf"/>
</dbReference>
<dbReference type="InterPro" id="IPR002397">
    <property type="entry name" value="Cyt_P450_B"/>
</dbReference>
<name>A0ABP8RVD3_9PSEU</name>
<keyword evidence="2" id="KW-0560">Oxidoreductase</keyword>
<keyword evidence="2" id="KW-0503">Monooxygenase</keyword>
<dbReference type="EMBL" id="BAABGT010000040">
    <property type="protein sequence ID" value="GAA4548720.1"/>
    <property type="molecule type" value="Genomic_DNA"/>
</dbReference>
<comment type="caution">
    <text evidence="3">The sequence shown here is derived from an EMBL/GenBank/DDBJ whole genome shotgun (WGS) entry which is preliminary data.</text>
</comment>
<organism evidence="3 4">
    <name type="scientific">Pseudonocardia xishanensis</name>
    <dbReference type="NCBI Taxonomy" id="630995"/>
    <lineage>
        <taxon>Bacteria</taxon>
        <taxon>Bacillati</taxon>
        <taxon>Actinomycetota</taxon>
        <taxon>Actinomycetes</taxon>
        <taxon>Pseudonocardiales</taxon>
        <taxon>Pseudonocardiaceae</taxon>
        <taxon>Pseudonocardia</taxon>
    </lineage>
</organism>
<dbReference type="Gene3D" id="1.10.630.10">
    <property type="entry name" value="Cytochrome P450"/>
    <property type="match status" value="1"/>
</dbReference>
<keyword evidence="2" id="KW-0408">Iron</keyword>
<accession>A0ABP8RVD3</accession>